<keyword evidence="1" id="KW-0677">Repeat</keyword>
<feature type="repeat" description="WD" evidence="2">
    <location>
        <begin position="1059"/>
        <end position="1100"/>
    </location>
</feature>
<dbReference type="SUPFAM" id="SSF82171">
    <property type="entry name" value="DPP6 N-terminal domain-like"/>
    <property type="match status" value="1"/>
</dbReference>
<evidence type="ECO:0000256" key="1">
    <source>
        <dbReference type="ARBA" id="ARBA00022737"/>
    </source>
</evidence>
<dbReference type="InterPro" id="IPR056884">
    <property type="entry name" value="NPHP3-like_N"/>
</dbReference>
<dbReference type="SUPFAM" id="SSF50978">
    <property type="entry name" value="WD40 repeat-like"/>
    <property type="match status" value="1"/>
</dbReference>
<dbReference type="InterPro" id="IPR031359">
    <property type="entry name" value="NACHT_N"/>
</dbReference>
<dbReference type="InterPro" id="IPR027417">
    <property type="entry name" value="P-loop_NTPase"/>
</dbReference>
<dbReference type="Pfam" id="PF00400">
    <property type="entry name" value="WD40"/>
    <property type="match status" value="1"/>
</dbReference>
<dbReference type="InterPro" id="IPR015943">
    <property type="entry name" value="WD40/YVTN_repeat-like_dom_sf"/>
</dbReference>
<organism evidence="5 6">
    <name type="scientific">Fusarium flagelliforme</name>
    <dbReference type="NCBI Taxonomy" id="2675880"/>
    <lineage>
        <taxon>Eukaryota</taxon>
        <taxon>Fungi</taxon>
        <taxon>Dikarya</taxon>
        <taxon>Ascomycota</taxon>
        <taxon>Pezizomycotina</taxon>
        <taxon>Sordariomycetes</taxon>
        <taxon>Hypocreomycetidae</taxon>
        <taxon>Hypocreales</taxon>
        <taxon>Nectriaceae</taxon>
        <taxon>Fusarium</taxon>
        <taxon>Fusarium incarnatum-equiseti species complex</taxon>
    </lineage>
</organism>
<dbReference type="InterPro" id="IPR001680">
    <property type="entry name" value="WD40_rpt"/>
</dbReference>
<dbReference type="STRING" id="2594813.A0A395MI99"/>
<dbReference type="Pfam" id="PF24883">
    <property type="entry name" value="NPHP3_N"/>
    <property type="match status" value="1"/>
</dbReference>
<feature type="compositionally biased region" description="Low complexity" evidence="3">
    <location>
        <begin position="133"/>
        <end position="142"/>
    </location>
</feature>
<feature type="compositionally biased region" description="Polar residues" evidence="3">
    <location>
        <begin position="143"/>
        <end position="152"/>
    </location>
</feature>
<dbReference type="PROSITE" id="PS50837">
    <property type="entry name" value="NACHT"/>
    <property type="match status" value="1"/>
</dbReference>
<dbReference type="PANTHER" id="PTHR10039:SF17">
    <property type="entry name" value="FUNGAL STAND N-TERMINAL GOODBYE DOMAIN-CONTAINING PROTEIN-RELATED"/>
    <property type="match status" value="1"/>
</dbReference>
<dbReference type="Pfam" id="PF17100">
    <property type="entry name" value="NACHT_N"/>
    <property type="match status" value="1"/>
</dbReference>
<feature type="compositionally biased region" description="Basic and acidic residues" evidence="3">
    <location>
        <begin position="51"/>
        <end position="64"/>
    </location>
</feature>
<feature type="compositionally biased region" description="Basic and acidic residues" evidence="3">
    <location>
        <begin position="83"/>
        <end position="93"/>
    </location>
</feature>
<proteinExistence type="predicted"/>
<dbReference type="SMART" id="SM00320">
    <property type="entry name" value="WD40"/>
    <property type="match status" value="2"/>
</dbReference>
<dbReference type="PROSITE" id="PS50082">
    <property type="entry name" value="WD_REPEATS_2"/>
    <property type="match status" value="1"/>
</dbReference>
<evidence type="ECO:0000313" key="5">
    <source>
        <dbReference type="EMBL" id="RFN47634.1"/>
    </source>
</evidence>
<protein>
    <submittedName>
        <fullName evidence="5">Wd40 repeat-like protein</fullName>
    </submittedName>
</protein>
<feature type="domain" description="NACHT" evidence="4">
    <location>
        <begin position="493"/>
        <end position="652"/>
    </location>
</feature>
<dbReference type="InterPro" id="IPR036322">
    <property type="entry name" value="WD40_repeat_dom_sf"/>
</dbReference>
<dbReference type="Gene3D" id="3.40.50.300">
    <property type="entry name" value="P-loop containing nucleotide triphosphate hydrolases"/>
    <property type="match status" value="1"/>
</dbReference>
<dbReference type="InterPro" id="IPR007111">
    <property type="entry name" value="NACHT_NTPase"/>
</dbReference>
<feature type="compositionally biased region" description="Polar residues" evidence="3">
    <location>
        <begin position="102"/>
        <end position="124"/>
    </location>
</feature>
<evidence type="ECO:0000259" key="4">
    <source>
        <dbReference type="PROSITE" id="PS50837"/>
    </source>
</evidence>
<dbReference type="SUPFAM" id="SSF52540">
    <property type="entry name" value="P-loop containing nucleoside triphosphate hydrolases"/>
    <property type="match status" value="1"/>
</dbReference>
<dbReference type="Proteomes" id="UP000265631">
    <property type="component" value="Unassembled WGS sequence"/>
</dbReference>
<accession>A0A395MI99</accession>
<gene>
    <name evidence="5" type="ORF">FIE12Z_8091</name>
</gene>
<dbReference type="Gene3D" id="2.130.10.10">
    <property type="entry name" value="YVTN repeat-like/Quinoprotein amine dehydrogenase"/>
    <property type="match status" value="2"/>
</dbReference>
<dbReference type="EMBL" id="PXXK01000241">
    <property type="protein sequence ID" value="RFN47634.1"/>
    <property type="molecule type" value="Genomic_DNA"/>
</dbReference>
<dbReference type="PROSITE" id="PS50294">
    <property type="entry name" value="WD_REPEATS_REGION"/>
    <property type="match status" value="1"/>
</dbReference>
<keyword evidence="2" id="KW-0853">WD repeat</keyword>
<dbReference type="PANTHER" id="PTHR10039">
    <property type="entry name" value="AMELOGENIN"/>
    <property type="match status" value="1"/>
</dbReference>
<comment type="caution">
    <text evidence="5">The sequence shown here is derived from an EMBL/GenBank/DDBJ whole genome shotgun (WGS) entry which is preliminary data.</text>
</comment>
<feature type="region of interest" description="Disordered" evidence="3">
    <location>
        <begin position="51"/>
        <end position="160"/>
    </location>
</feature>
<evidence type="ECO:0000256" key="3">
    <source>
        <dbReference type="SAM" id="MobiDB-lite"/>
    </source>
</evidence>
<name>A0A395MI99_9HYPO</name>
<evidence type="ECO:0000256" key="2">
    <source>
        <dbReference type="PROSITE-ProRule" id="PRU00221"/>
    </source>
</evidence>
<keyword evidence="6" id="KW-1185">Reference proteome</keyword>
<evidence type="ECO:0000313" key="6">
    <source>
        <dbReference type="Proteomes" id="UP000265631"/>
    </source>
</evidence>
<reference evidence="5 6" key="1">
    <citation type="journal article" date="2018" name="PLoS Pathog.">
        <title>Evolution of structural diversity of trichothecenes, a family of toxins produced by plant pathogenic and entomopathogenic fungi.</title>
        <authorList>
            <person name="Proctor R.H."/>
            <person name="McCormick S.P."/>
            <person name="Kim H.S."/>
            <person name="Cardoza R.E."/>
            <person name="Stanley A.M."/>
            <person name="Lindo L."/>
            <person name="Kelly A."/>
            <person name="Brown D.W."/>
            <person name="Lee T."/>
            <person name="Vaughan M.M."/>
            <person name="Alexander N.J."/>
            <person name="Busman M."/>
            <person name="Gutierrez S."/>
        </authorList>
    </citation>
    <scope>NUCLEOTIDE SEQUENCE [LARGE SCALE GENOMIC DNA]</scope>
    <source>
        <strain evidence="5 6">NRRL 13405</strain>
    </source>
</reference>
<sequence length="1749" mass="196950">MGGLVTQTPLTFHSLRGLIRHGVSARSQAGVFSPTFPRRFLVAYTFHESPKSDQDQKARLEHWQRSPMPDRTLKDKFRRLKVRVQEGFKDPRAGSDGLDPSLNDSGQPSGQTIPGSQQVATGNVQRRDQTEVAAASDSAASSHPLSTTNENDTPPLEVNAVDASGWGNIWAEAHKKVKEDPKDATLLAKLELFLEKGGDTAGIVDGDEDSAVVNSQARLKAIQKIAKEKLDVFEEGKLSFNIRDRPIVVRESIVKAVDVINSFKPIVTGAVAAEPAAALAWAGITTALPMLERIFQQDEDAATGVTEITFLMARYQMFHEPDFASDLQSMSHSAASNELLHNVREELVGIHADIYLYEARFILQYATRKKMHRAFRNALNSDDWKKLLSEIQSKARRIDDGVRGQIGGKTLEMWKKVKAIQTTTERIEFLQQDTMKAVLDVDRRQLLQSLKVTGNAIFDSRQTSNMEVPCLPGTQLQILKIIQTWAEDPTDTMILWLEGMAGTGKTSVSMTVASSLKEEKGFTYELDPPHKAFLGASFFFNQVDATRNSTVEFFTTIAWCLSAISPDNGSPIIKAIRDNPGIEMKSPQEQFRKLVADPLTWLDKNTFIPFQLLVVIDALDECDDNDAEILLGMLENLDNLTQVRLRLFITSRREEHISTSFKNLPSNLYRTVRLEKVKASLRQDDDITFYLSKTLEDISTRYRVKDGGVTGSDIKKLAEKADGLFIYAVTACRFLDGPHYRSTKYRDKRLTLIFEDKDGPQQEVDSIYLKVLTFQDLENESDEYRHGFYRDISRLIGFIVILLQPVSVRTLCHLLPADNADLEVLLGYLHPILNVPDDSQVPVTLIHLSFRDFILDEKRSELLPISIKELGMHQDIFSRCLDIMNSGLRYNICCLDLPGMFVSEVELSRIQCHIPQHLRYVCRHWVSHLSKLDPQCLVQDVLEKGGALHVFIQEKLPFWLEVMAFVGEAPAIIPIISQLERLTNLSENPDLQSLVYDAKRFIQDNRWIIENAPIQMYCSALLFCPSKSKIRLHYQHLIPEWIMKRPKTSEAHTSALCTLHGHTGSIFKTQFSPTEPLLASTSSDNTIRVWDYITGSEQYRFQNPGKPYCVAFSMDGAKLAYGCFDGTLHLSVKSGGHLVFANLYQHIGRVVHTWEPQCQGFFFSPDGRLIAVKRGFAISVFDVQMGKVVRQFEARNTPNTFAPTTLAFSIDSKTLAVRHYKSIDFWDITSSNPNLIESYQESTWLPDTFLHLPIDTEFHLDQGSFGTVELYKPSTEVSLGKFYRGFGGTWSHDGAFLVDISSGHPLIAIFNNPPNPSVRENRDTAPWKVEFLSDDGIALSWNSKLGTDRWNVMDGSMEPLQDRVDNVTFSSDGHFVLLGLAKHDKFQVWNQSLSHLHATFDEMAHVAWAPHIGHLATLSLHGEFQVLKWAVESSSFILIEGFTFEGFRQFSVLDLWSPSAFYLSPSGQEAIVNVSSWGSSGPVSCQLWDLKKKKKVHATILQAIYDISFSPTNDFFSVRYQCGQQTGLYCMSSGEEVKDCDLRGYSHPTFHPVENIIALQSEDGKTVAIWEGPTWTQKVKFEAPDGMKVRDYTFSATSKVAALYTSQDAHSSVIDIWDIAIGQRIGSHTFHLAGWAFYLSFSPDERFLQSNRGRIPLPIQDTTKELSNKHWEGIHNCLYVLDEWVFQGHQRLIWLPSAYRPETSGCMNIDVRDGMIALAIKKNSVVFIGVSLGGTPVAKTYIGLNTEKP</sequence>